<dbReference type="GO" id="GO:0046475">
    <property type="term" value="P:glycerophospholipid catabolic process"/>
    <property type="evidence" value="ECO:0007669"/>
    <property type="project" value="TreeGrafter"/>
</dbReference>
<evidence type="ECO:0000256" key="2">
    <source>
        <dbReference type="ARBA" id="ARBA00023098"/>
    </source>
</evidence>
<evidence type="ECO:0000313" key="7">
    <source>
        <dbReference type="Proteomes" id="UP001279410"/>
    </source>
</evidence>
<dbReference type="Pfam" id="PF01735">
    <property type="entry name" value="PLA2_B"/>
    <property type="match status" value="1"/>
</dbReference>
<keyword evidence="3" id="KW-0442">Lipid degradation</keyword>
<dbReference type="GO" id="GO:0005654">
    <property type="term" value="C:nucleoplasm"/>
    <property type="evidence" value="ECO:0007669"/>
    <property type="project" value="TreeGrafter"/>
</dbReference>
<dbReference type="PANTHER" id="PTHR10728:SF39">
    <property type="entry name" value="CYTOSOLIC PHOSPHOLIPASE A2 GAMMA"/>
    <property type="match status" value="1"/>
</dbReference>
<dbReference type="AlphaFoldDB" id="A0AAD3MWP8"/>
<dbReference type="Proteomes" id="UP001279410">
    <property type="component" value="Unassembled WGS sequence"/>
</dbReference>
<dbReference type="GO" id="GO:0005829">
    <property type="term" value="C:cytosol"/>
    <property type="evidence" value="ECO:0007669"/>
    <property type="project" value="TreeGrafter"/>
</dbReference>
<evidence type="ECO:0000313" key="6">
    <source>
        <dbReference type="EMBL" id="GLD61286.1"/>
    </source>
</evidence>
<dbReference type="InterPro" id="IPR002642">
    <property type="entry name" value="LysoPLipase_cat_dom"/>
</dbReference>
<dbReference type="InterPro" id="IPR016035">
    <property type="entry name" value="Acyl_Trfase/lysoPLipase"/>
</dbReference>
<dbReference type="PROSITE" id="PS51210">
    <property type="entry name" value="PLA2C"/>
    <property type="match status" value="1"/>
</dbReference>
<accession>A0AAD3MWP8</accession>
<comment type="caution">
    <text evidence="6">The sequence shown here is derived from an EMBL/GenBank/DDBJ whole genome shotgun (WGS) entry which is preliminary data.</text>
</comment>
<keyword evidence="7" id="KW-1185">Reference proteome</keyword>
<protein>
    <submittedName>
        <fullName evidence="6">Cytosolic phospholipase A2 gamma-like isoform X1</fullName>
    </submittedName>
</protein>
<keyword evidence="1 3" id="KW-0378">Hydrolase</keyword>
<dbReference type="GO" id="GO:0005509">
    <property type="term" value="F:calcium ion binding"/>
    <property type="evidence" value="ECO:0007669"/>
    <property type="project" value="TreeGrafter"/>
</dbReference>
<dbReference type="GO" id="GO:0047498">
    <property type="term" value="F:calcium-dependent phospholipase A2 activity"/>
    <property type="evidence" value="ECO:0007669"/>
    <property type="project" value="TreeGrafter"/>
</dbReference>
<evidence type="ECO:0000256" key="1">
    <source>
        <dbReference type="ARBA" id="ARBA00022801"/>
    </source>
</evidence>
<organism evidence="6 7">
    <name type="scientific">Lates japonicus</name>
    <name type="common">Japanese lates</name>
    <dbReference type="NCBI Taxonomy" id="270547"/>
    <lineage>
        <taxon>Eukaryota</taxon>
        <taxon>Metazoa</taxon>
        <taxon>Chordata</taxon>
        <taxon>Craniata</taxon>
        <taxon>Vertebrata</taxon>
        <taxon>Euteleostomi</taxon>
        <taxon>Actinopterygii</taxon>
        <taxon>Neopterygii</taxon>
        <taxon>Teleostei</taxon>
        <taxon>Neoteleostei</taxon>
        <taxon>Acanthomorphata</taxon>
        <taxon>Carangaria</taxon>
        <taxon>Carangaria incertae sedis</taxon>
        <taxon>Centropomidae</taxon>
        <taxon>Lates</taxon>
    </lineage>
</organism>
<evidence type="ECO:0000256" key="3">
    <source>
        <dbReference type="PROSITE-ProRule" id="PRU00555"/>
    </source>
</evidence>
<evidence type="ECO:0000256" key="4">
    <source>
        <dbReference type="SAM" id="MobiDB-lite"/>
    </source>
</evidence>
<dbReference type="PANTHER" id="PTHR10728">
    <property type="entry name" value="CYTOSOLIC PHOSPHOLIPASE A2"/>
    <property type="match status" value="1"/>
</dbReference>
<name>A0AAD3MWP8_LATJO</name>
<reference evidence="6" key="1">
    <citation type="submission" date="2022-08" db="EMBL/GenBank/DDBJ databases">
        <title>Genome sequencing of akame (Lates japonicus).</title>
        <authorList>
            <person name="Hashiguchi Y."/>
            <person name="Takahashi H."/>
        </authorList>
    </citation>
    <scope>NUCLEOTIDE SEQUENCE</scope>
    <source>
        <strain evidence="6">Kochi</strain>
    </source>
</reference>
<dbReference type="SUPFAM" id="SSF52151">
    <property type="entry name" value="FabD/lysophospholipase-like"/>
    <property type="match status" value="1"/>
</dbReference>
<gene>
    <name evidence="6" type="ORF">AKAME5_001311600</name>
</gene>
<dbReference type="GO" id="GO:0005635">
    <property type="term" value="C:nuclear envelope"/>
    <property type="evidence" value="ECO:0007669"/>
    <property type="project" value="TreeGrafter"/>
</dbReference>
<keyword evidence="2 3" id="KW-0443">Lipid metabolism</keyword>
<dbReference type="Gene3D" id="3.40.1090.10">
    <property type="entry name" value="Cytosolic phospholipase A2 catalytic domain"/>
    <property type="match status" value="2"/>
</dbReference>
<evidence type="ECO:0000259" key="5">
    <source>
        <dbReference type="PROSITE" id="PS51210"/>
    </source>
</evidence>
<dbReference type="EMBL" id="BRZM01000044">
    <property type="protein sequence ID" value="GLD61286.1"/>
    <property type="molecule type" value="Genomic_DNA"/>
</dbReference>
<dbReference type="GO" id="GO:0005544">
    <property type="term" value="F:calcium-dependent phospholipid binding"/>
    <property type="evidence" value="ECO:0007669"/>
    <property type="project" value="TreeGrafter"/>
</dbReference>
<feature type="domain" description="PLA2c" evidence="5">
    <location>
        <begin position="18"/>
        <end position="616"/>
    </location>
</feature>
<proteinExistence type="predicted"/>
<feature type="region of interest" description="Disordered" evidence="4">
    <location>
        <begin position="1"/>
        <end position="21"/>
    </location>
</feature>
<sequence>MAGETGTLTKAVDNVEGNEAASEKPIRHSHFLCAGEQEYVDRRKIVVLESLNSLGINCTADSIPHIALLASGGGQRAAVGLVGSLYQMEKEGLLDTLLYLGGVSGSTWSMSSLYSDPQWSTNTDRAVSRLSGPGVELEQALAWAARRPAMTALRRQARFHWCWQHVHWNLNVWRNFMFSDESRFCLQQLDCRVKVWRRRGERYADCCTDRVTSFGGGSVMVAASPSLEKQGLSSLEAISMQRDIEMRFCNQWQSHISTVWDRTLSSKMTTLAPTEWGLSETTSRIWEWRGWNGLPTVLTRILGCALAHEEVIRDFIPPWLNVPGQVDSAAEEYLRIYRTIDKLVDLTRSTINDPTALSDLNKLQKTLKDKVNLNESALLESKSLEERKSIFQQWSLELLAAVETWSQSLEDGAFKTHVSLLTKQVLPLILKWEWGTTKNFLYQYQGLTIPPCLQSKERLHLVDAGLLINVAYPPFLGDKRDIDLMIAPEYSAGNMFETLTLARDYATEVRKPFPEIDNKILEERDWPKDCYVFEGKEKEPTIIYMPLFNRQNCKDAEEFKARMEEFSTFQRPFSQEKIEFVLETVKANMKNNKDTLVREINKATLRRQNKRKSLQH</sequence>